<dbReference type="Gene3D" id="2.30.29.30">
    <property type="entry name" value="Pleckstrin-homology domain (PH domain)/Phosphotyrosine-binding domain (PTB)"/>
    <property type="match status" value="1"/>
</dbReference>
<feature type="region of interest" description="Disordered" evidence="1">
    <location>
        <begin position="489"/>
        <end position="511"/>
    </location>
</feature>
<dbReference type="InParanoid" id="A0A5K4FDP1"/>
<feature type="compositionally biased region" description="Basic and acidic residues" evidence="1">
    <location>
        <begin position="824"/>
        <end position="838"/>
    </location>
</feature>
<evidence type="ECO:0000256" key="1">
    <source>
        <dbReference type="SAM" id="MobiDB-lite"/>
    </source>
</evidence>
<evidence type="ECO:0000259" key="2">
    <source>
        <dbReference type="SMART" id="SM00233"/>
    </source>
</evidence>
<feature type="compositionally biased region" description="Polar residues" evidence="1">
    <location>
        <begin position="499"/>
        <end position="511"/>
    </location>
</feature>
<dbReference type="SUPFAM" id="SSF50729">
    <property type="entry name" value="PH domain-like"/>
    <property type="match status" value="1"/>
</dbReference>
<evidence type="ECO:0000313" key="4">
    <source>
        <dbReference type="WBParaSite" id="Smp_343200.1"/>
    </source>
</evidence>
<feature type="compositionally biased region" description="Basic and acidic residues" evidence="1">
    <location>
        <begin position="489"/>
        <end position="498"/>
    </location>
</feature>
<protein>
    <submittedName>
        <fullName evidence="4">PH domain-containing protein</fullName>
    </submittedName>
</protein>
<organism evidence="3 4">
    <name type="scientific">Schistosoma mansoni</name>
    <name type="common">Blood fluke</name>
    <dbReference type="NCBI Taxonomy" id="6183"/>
    <lineage>
        <taxon>Eukaryota</taxon>
        <taxon>Metazoa</taxon>
        <taxon>Spiralia</taxon>
        <taxon>Lophotrochozoa</taxon>
        <taxon>Platyhelminthes</taxon>
        <taxon>Trematoda</taxon>
        <taxon>Digenea</taxon>
        <taxon>Strigeidida</taxon>
        <taxon>Schistosomatoidea</taxon>
        <taxon>Schistosomatidae</taxon>
        <taxon>Schistosoma</taxon>
    </lineage>
</organism>
<keyword evidence="3" id="KW-1185">Reference proteome</keyword>
<proteinExistence type="predicted"/>
<dbReference type="AlphaFoldDB" id="A0A5K4FDP1"/>
<reference evidence="3" key="1">
    <citation type="journal article" date="2012" name="PLoS Negl. Trop. Dis.">
        <title>A systematically improved high quality genome and transcriptome of the human blood fluke Schistosoma mansoni.</title>
        <authorList>
            <person name="Protasio A.V."/>
            <person name="Tsai I.J."/>
            <person name="Babbage A."/>
            <person name="Nichol S."/>
            <person name="Hunt M."/>
            <person name="Aslett M.A."/>
            <person name="De Silva N."/>
            <person name="Velarde G.S."/>
            <person name="Anderson T.J."/>
            <person name="Clark R.C."/>
            <person name="Davidson C."/>
            <person name="Dillon G.P."/>
            <person name="Holroyd N.E."/>
            <person name="LoVerde P.T."/>
            <person name="Lloyd C."/>
            <person name="McQuillan J."/>
            <person name="Oliveira G."/>
            <person name="Otto T.D."/>
            <person name="Parker-Manuel S.J."/>
            <person name="Quail M.A."/>
            <person name="Wilson R.A."/>
            <person name="Zerlotini A."/>
            <person name="Dunne D.W."/>
            <person name="Berriman M."/>
        </authorList>
    </citation>
    <scope>NUCLEOTIDE SEQUENCE [LARGE SCALE GENOMIC DNA]</scope>
    <source>
        <strain evidence="3">Puerto Rican</strain>
    </source>
</reference>
<sequence>MDFVMIHGFILHLVRSNDKCHVSKRWAYIKHDSLFVFPNHLNRKNCLKIFLNHSGVSVSYQEDDTPWITITEYSGATYYLRPEAEKTFQNWLTAVYKASKNCKSQAVGHTMECRPNFTDQHLSKSLEQEILTSKRLNEKRSLDYLGPHYSNIYQSGNNGFNVQPSLNSAVQPINSNYLDRDSEMTHSKQKNVKHVNENTLRSKNMQVEYKPGEDKPPPRPPRNPHVLHTVKEHANMHDDEIVETKALTNVKHRYPVTGLAKRMSVAASDLLGKSRDDLILLLLQLNREKANLKRWYEYFTYQIDQIQLVKGNTKEAKSDIAVIQSELNDVIGQLKLSDPLIKFLDNMIRMGDVYGGDDVLFASEYRRHLLPSHEIVPSKPSLEFARDIEEREIARVLNNSLRHSLHRSSPLSDGSHFSQPISPISSSPSPSSSPFNNLNTSIIPKLDSMPEPVEIRLQRKRLEQELADIENLCAPHQLIHRKLKDTQKSIRLTERNKSSTEQSNKFNSKAPSATLLRRLHQDSIHNRQSKSANNSIRRKSVEPDYVEFYGDVYKRPSTAFDHYSQSSMKNKLYDIHHKHHYDQSRFMNHDDDGVEDGGDNEVDEDGIKKFRSIPENLNLFPHDSLFIQNTSKPLQDERHKPLNCNNPSDVIYKSPIRSRSYSEKPLSPSRLIPTKTTINNPLRKSFELSTKYCHEDEDDDDEDHYENNERIRNRIRKKPFREYSSDEVNKAHEWNWDLSERKTLNHIKPSHDLDNLQFKPNILSSEYSKFSAFDSNESKYGNYDRNIRSKSDNLLENIDFTTDPGHFSQGDLYRNNSVSPKKLNRNEFERNEVVKDSVFEQPSTIDKSSPKKPSSSSFGTRGQNSDAIYANLSRPSMQETKLFSETHTNLDSIPTNLSDNHNHYYRNSKRGTIVSNCSSIMEQNKIQSIKPSLLPQTNTMINKYKLNLYDSSRRSSLNQDNINSAGSLESMFTTQEQNTPDEYFIATPRSSSRKDVGRNSDIENADEIIIPRKKEDKINSLRNVLLRQSLTDSSVYNQTDDRFYHGNQLQETNTVIAERVRLMTIKQQLAKEAASTSARLSSHEHQSTYNNVSG</sequence>
<accession>A0A5K4FDP1</accession>
<feature type="region of interest" description="Disordered" evidence="1">
    <location>
        <begin position="1075"/>
        <end position="1094"/>
    </location>
</feature>
<dbReference type="InterPro" id="IPR001849">
    <property type="entry name" value="PH_domain"/>
</dbReference>
<dbReference type="WBParaSite" id="Smp_343200.1">
    <property type="protein sequence ID" value="Smp_343200.1"/>
    <property type="gene ID" value="Smp_343200"/>
</dbReference>
<name>A0A5K4FDP1_SCHMA</name>
<feature type="region of interest" description="Disordered" evidence="1">
    <location>
        <begin position="405"/>
        <end position="443"/>
    </location>
</feature>
<dbReference type="SMART" id="SM00233">
    <property type="entry name" value="PH"/>
    <property type="match status" value="1"/>
</dbReference>
<feature type="compositionally biased region" description="Low complexity" evidence="1">
    <location>
        <begin position="420"/>
        <end position="434"/>
    </location>
</feature>
<feature type="domain" description="PH" evidence="2">
    <location>
        <begin position="4"/>
        <end position="102"/>
    </location>
</feature>
<feature type="region of interest" description="Disordered" evidence="1">
    <location>
        <begin position="805"/>
        <end position="864"/>
    </location>
</feature>
<evidence type="ECO:0000313" key="3">
    <source>
        <dbReference type="Proteomes" id="UP000008854"/>
    </source>
</evidence>
<reference evidence="4" key="2">
    <citation type="submission" date="2019-11" db="UniProtKB">
        <authorList>
            <consortium name="WormBaseParasite"/>
        </authorList>
    </citation>
    <scope>IDENTIFICATION</scope>
    <source>
        <strain evidence="4">Puerto Rican</strain>
    </source>
</reference>
<dbReference type="Proteomes" id="UP000008854">
    <property type="component" value="Unassembled WGS sequence"/>
</dbReference>
<dbReference type="InterPro" id="IPR011993">
    <property type="entry name" value="PH-like_dom_sf"/>
</dbReference>